<keyword evidence="3 4" id="KW-0408">Iron</keyword>
<dbReference type="GO" id="GO:0046872">
    <property type="term" value="F:metal ion binding"/>
    <property type="evidence" value="ECO:0007669"/>
    <property type="project" value="UniProtKB-KW"/>
</dbReference>
<evidence type="ECO:0000259" key="6">
    <source>
        <dbReference type="PROSITE" id="PS51007"/>
    </source>
</evidence>
<feature type="domain" description="Cytochrome c" evidence="6">
    <location>
        <begin position="34"/>
        <end position="114"/>
    </location>
</feature>
<evidence type="ECO:0000256" key="2">
    <source>
        <dbReference type="ARBA" id="ARBA00022723"/>
    </source>
</evidence>
<feature type="signal peptide" evidence="5">
    <location>
        <begin position="1"/>
        <end position="19"/>
    </location>
</feature>
<sequence>MKSPAFVVLLAAVAAIPLAALRAQDSAGGTTNVSISAEGEAVYRQICQACHMADARGGSGAGTGIPALADNPRLADKAYAIDILVNGSGGMPWFTDMLTPQQIAAVLNHVRGHFNAYPDPVTVAEVEQAIAAAGGDS</sequence>
<evidence type="ECO:0000256" key="5">
    <source>
        <dbReference type="SAM" id="SignalP"/>
    </source>
</evidence>
<dbReference type="GO" id="GO:0009055">
    <property type="term" value="F:electron transfer activity"/>
    <property type="evidence" value="ECO:0007669"/>
    <property type="project" value="InterPro"/>
</dbReference>
<feature type="chain" id="PRO_5032688205" description="Cytochrome c domain-containing protein" evidence="5">
    <location>
        <begin position="20"/>
        <end position="137"/>
    </location>
</feature>
<dbReference type="OrthoDB" id="5523448at2"/>
<dbReference type="AlphaFoldDB" id="A0A844YY39"/>
<accession>A0A844YY39</accession>
<gene>
    <name evidence="7" type="ORF">GRI99_05010</name>
</gene>
<reference evidence="7 8" key="1">
    <citation type="submission" date="2019-12" db="EMBL/GenBank/DDBJ databases">
        <title>Genomic-based taxomic classification of the family Erythrobacteraceae.</title>
        <authorList>
            <person name="Xu L."/>
        </authorList>
    </citation>
    <scope>NUCLEOTIDE SEQUENCE [LARGE SCALE GENOMIC DNA]</scope>
    <source>
        <strain evidence="7 8">M0322</strain>
    </source>
</reference>
<evidence type="ECO:0000313" key="7">
    <source>
        <dbReference type="EMBL" id="MXO70997.1"/>
    </source>
</evidence>
<name>A0A844YY39_9SPHN</name>
<evidence type="ECO:0000256" key="3">
    <source>
        <dbReference type="ARBA" id="ARBA00023004"/>
    </source>
</evidence>
<dbReference type="PANTHER" id="PTHR35008:SF9">
    <property type="entry name" value="CYTOCHROME C DOMAIN-CONTAINING PROTEIN"/>
    <property type="match status" value="1"/>
</dbReference>
<dbReference type="GO" id="GO:0020037">
    <property type="term" value="F:heme binding"/>
    <property type="evidence" value="ECO:0007669"/>
    <property type="project" value="InterPro"/>
</dbReference>
<evidence type="ECO:0000313" key="8">
    <source>
        <dbReference type="Proteomes" id="UP000466966"/>
    </source>
</evidence>
<dbReference type="PANTHER" id="PTHR35008">
    <property type="entry name" value="BLL4482 PROTEIN-RELATED"/>
    <property type="match status" value="1"/>
</dbReference>
<comment type="caution">
    <text evidence="7">The sequence shown here is derived from an EMBL/GenBank/DDBJ whole genome shotgun (WGS) entry which is preliminary data.</text>
</comment>
<organism evidence="7 8">
    <name type="scientific">Alteraurantiacibacter buctensis</name>
    <dbReference type="NCBI Taxonomy" id="1503981"/>
    <lineage>
        <taxon>Bacteria</taxon>
        <taxon>Pseudomonadati</taxon>
        <taxon>Pseudomonadota</taxon>
        <taxon>Alphaproteobacteria</taxon>
        <taxon>Sphingomonadales</taxon>
        <taxon>Erythrobacteraceae</taxon>
        <taxon>Alteraurantiacibacter</taxon>
    </lineage>
</organism>
<dbReference type="Proteomes" id="UP000466966">
    <property type="component" value="Unassembled WGS sequence"/>
</dbReference>
<dbReference type="InterPro" id="IPR009056">
    <property type="entry name" value="Cyt_c-like_dom"/>
</dbReference>
<evidence type="ECO:0000256" key="4">
    <source>
        <dbReference type="PROSITE-ProRule" id="PRU00433"/>
    </source>
</evidence>
<keyword evidence="5" id="KW-0732">Signal</keyword>
<keyword evidence="8" id="KW-1185">Reference proteome</keyword>
<dbReference type="InterPro" id="IPR036909">
    <property type="entry name" value="Cyt_c-like_dom_sf"/>
</dbReference>
<evidence type="ECO:0000256" key="1">
    <source>
        <dbReference type="ARBA" id="ARBA00022617"/>
    </source>
</evidence>
<dbReference type="Gene3D" id="1.10.760.10">
    <property type="entry name" value="Cytochrome c-like domain"/>
    <property type="match status" value="1"/>
</dbReference>
<dbReference type="SUPFAM" id="SSF46626">
    <property type="entry name" value="Cytochrome c"/>
    <property type="match status" value="1"/>
</dbReference>
<dbReference type="RefSeq" id="WP_160770956.1">
    <property type="nucleotide sequence ID" value="NZ_WTYV01000002.1"/>
</dbReference>
<dbReference type="InterPro" id="IPR051459">
    <property type="entry name" value="Cytochrome_c-type_DH"/>
</dbReference>
<protein>
    <recommendedName>
        <fullName evidence="6">Cytochrome c domain-containing protein</fullName>
    </recommendedName>
</protein>
<keyword evidence="1 4" id="KW-0349">Heme</keyword>
<dbReference type="PROSITE" id="PS51007">
    <property type="entry name" value="CYTC"/>
    <property type="match status" value="1"/>
</dbReference>
<proteinExistence type="predicted"/>
<dbReference type="Pfam" id="PF13442">
    <property type="entry name" value="Cytochrome_CBB3"/>
    <property type="match status" value="1"/>
</dbReference>
<dbReference type="EMBL" id="WTYV01000002">
    <property type="protein sequence ID" value="MXO70997.1"/>
    <property type="molecule type" value="Genomic_DNA"/>
</dbReference>
<keyword evidence="2 4" id="KW-0479">Metal-binding</keyword>